<protein>
    <submittedName>
        <fullName evidence="5">Amino acid/amide ABC transporter substrate-binding protein (HAAT family)</fullName>
    </submittedName>
</protein>
<evidence type="ECO:0000313" key="5">
    <source>
        <dbReference type="EMBL" id="TQM75082.1"/>
    </source>
</evidence>
<feature type="signal peptide" evidence="3">
    <location>
        <begin position="1"/>
        <end position="27"/>
    </location>
</feature>
<keyword evidence="2 3" id="KW-0732">Signal</keyword>
<dbReference type="RefSeq" id="WP_142259156.1">
    <property type="nucleotide sequence ID" value="NZ_BMPV01000007.1"/>
</dbReference>
<dbReference type="AlphaFoldDB" id="A0A543IWY2"/>
<dbReference type="Proteomes" id="UP000319213">
    <property type="component" value="Unassembled WGS sequence"/>
</dbReference>
<dbReference type="InterPro" id="IPR028081">
    <property type="entry name" value="Leu-bd"/>
</dbReference>
<dbReference type="EMBL" id="VFPQ01000001">
    <property type="protein sequence ID" value="TQM75082.1"/>
    <property type="molecule type" value="Genomic_DNA"/>
</dbReference>
<feature type="chain" id="PRO_5039401383" evidence="3">
    <location>
        <begin position="28"/>
        <end position="423"/>
    </location>
</feature>
<name>A0A543IWY2_9ACTN</name>
<evidence type="ECO:0000256" key="1">
    <source>
        <dbReference type="ARBA" id="ARBA00010062"/>
    </source>
</evidence>
<feature type="domain" description="Leucine-binding protein" evidence="4">
    <location>
        <begin position="53"/>
        <end position="399"/>
    </location>
</feature>
<comment type="similarity">
    <text evidence="1">Belongs to the leucine-binding protein family.</text>
</comment>
<comment type="caution">
    <text evidence="5">The sequence shown here is derived from an EMBL/GenBank/DDBJ whole genome shotgun (WGS) entry which is preliminary data.</text>
</comment>
<dbReference type="Pfam" id="PF13458">
    <property type="entry name" value="Peripla_BP_6"/>
    <property type="match status" value="1"/>
</dbReference>
<evidence type="ECO:0000313" key="6">
    <source>
        <dbReference type="Proteomes" id="UP000319213"/>
    </source>
</evidence>
<dbReference type="PANTHER" id="PTHR47235">
    <property type="entry name" value="BLR6548 PROTEIN"/>
    <property type="match status" value="1"/>
</dbReference>
<accession>A0A543IWY2</accession>
<dbReference type="InterPro" id="IPR028082">
    <property type="entry name" value="Peripla_BP_I"/>
</dbReference>
<dbReference type="SUPFAM" id="SSF53822">
    <property type="entry name" value="Periplasmic binding protein-like I"/>
    <property type="match status" value="1"/>
</dbReference>
<dbReference type="PANTHER" id="PTHR47235:SF1">
    <property type="entry name" value="BLR6548 PROTEIN"/>
    <property type="match status" value="1"/>
</dbReference>
<dbReference type="Gene3D" id="3.40.50.2300">
    <property type="match status" value="2"/>
</dbReference>
<evidence type="ECO:0000259" key="4">
    <source>
        <dbReference type="Pfam" id="PF13458"/>
    </source>
</evidence>
<sequence>MKFPNKRAGVSVAALLLSAALTATGCAAQNSGGGSGGSGELKAGPGFDAKTNTITVGNILALSGPIAATAREQLAGQQAWYDKINAAGGIAGKYKINLITADNAYEAQKAVQAYNEIKDKVALLSGVLGTPSVKALIPIANRDKMVVIPSAQDASIKDEPQLLPTFSTYQSEVANGVSYLVNKDPDLKKAKFCVLGYNNQWGEDINEGLTYITSKWGAKVETFAKYGPTDTQLTAQMQQLKSAGCEIIGFSGAANNVPAVVSAATQLDYKPKWVMGFMANATAFSESPIADYLKENMIFTGPGGDLKGDENQTLKELRESKALNGAELTVQHIYGHIQAIAVTTLLEKAIQNGDITREGLTKALSELEKVSFNGINGDVILTPGNRTLPHSTTIYEYDKEYSPYGLKAVESNFTAPEGIDPKF</sequence>
<dbReference type="OrthoDB" id="26870at2"/>
<proteinExistence type="inferred from homology"/>
<reference evidence="5 6" key="1">
    <citation type="submission" date="2019-06" db="EMBL/GenBank/DDBJ databases">
        <title>Sequencing the genomes of 1000 actinobacteria strains.</title>
        <authorList>
            <person name="Klenk H.-P."/>
        </authorList>
    </citation>
    <scope>NUCLEOTIDE SEQUENCE [LARGE SCALE GENOMIC DNA]</scope>
    <source>
        <strain evidence="5 6">DSM 43186</strain>
    </source>
</reference>
<dbReference type="PROSITE" id="PS51257">
    <property type="entry name" value="PROKAR_LIPOPROTEIN"/>
    <property type="match status" value="1"/>
</dbReference>
<organism evidence="5 6">
    <name type="scientific">Thermopolyspora flexuosa</name>
    <dbReference type="NCBI Taxonomy" id="103836"/>
    <lineage>
        <taxon>Bacteria</taxon>
        <taxon>Bacillati</taxon>
        <taxon>Actinomycetota</taxon>
        <taxon>Actinomycetes</taxon>
        <taxon>Streptosporangiales</taxon>
        <taxon>Streptosporangiaceae</taxon>
        <taxon>Thermopolyspora</taxon>
    </lineage>
</organism>
<evidence type="ECO:0000256" key="3">
    <source>
        <dbReference type="SAM" id="SignalP"/>
    </source>
</evidence>
<gene>
    <name evidence="5" type="ORF">FHX40_1779</name>
</gene>
<keyword evidence="6" id="KW-1185">Reference proteome</keyword>
<evidence type="ECO:0000256" key="2">
    <source>
        <dbReference type="ARBA" id="ARBA00022729"/>
    </source>
</evidence>